<dbReference type="Gene3D" id="3.40.50.2000">
    <property type="entry name" value="Glycogen Phosphorylase B"/>
    <property type="match status" value="2"/>
</dbReference>
<dbReference type="AlphaFoldDB" id="A0A916JCN4"/>
<dbReference type="Proteomes" id="UP000680038">
    <property type="component" value="Unassembled WGS sequence"/>
</dbReference>
<reference evidence="4" key="1">
    <citation type="submission" date="2021-04" db="EMBL/GenBank/DDBJ databases">
        <authorList>
            <person name="Rodrigo-Torres L."/>
            <person name="Arahal R. D."/>
            <person name="Lucena T."/>
        </authorList>
    </citation>
    <scope>NUCLEOTIDE SEQUENCE</scope>
    <source>
        <strain evidence="4">CECT 9275</strain>
    </source>
</reference>
<evidence type="ECO:0000259" key="3">
    <source>
        <dbReference type="Pfam" id="PF13439"/>
    </source>
</evidence>
<dbReference type="RefSeq" id="WP_215238443.1">
    <property type="nucleotide sequence ID" value="NZ_CAJRAF010000002.1"/>
</dbReference>
<keyword evidence="5" id="KW-1185">Reference proteome</keyword>
<gene>
    <name evidence="4" type="ORF">DYBT9275_01729</name>
</gene>
<evidence type="ECO:0008006" key="6">
    <source>
        <dbReference type="Google" id="ProtNLM"/>
    </source>
</evidence>
<feature type="transmembrane region" description="Helical" evidence="1">
    <location>
        <begin position="36"/>
        <end position="58"/>
    </location>
</feature>
<keyword evidence="1" id="KW-0812">Transmembrane</keyword>
<dbReference type="PANTHER" id="PTHR45947">
    <property type="entry name" value="SULFOQUINOVOSYL TRANSFERASE SQD2"/>
    <property type="match status" value="1"/>
</dbReference>
<evidence type="ECO:0000313" key="5">
    <source>
        <dbReference type="Proteomes" id="UP000680038"/>
    </source>
</evidence>
<comment type="caution">
    <text evidence="4">The sequence shown here is derived from an EMBL/GenBank/DDBJ whole genome shotgun (WGS) entry which is preliminary data.</text>
</comment>
<organism evidence="4 5">
    <name type="scientific">Dyadobacter helix</name>
    <dbReference type="NCBI Taxonomy" id="2822344"/>
    <lineage>
        <taxon>Bacteria</taxon>
        <taxon>Pseudomonadati</taxon>
        <taxon>Bacteroidota</taxon>
        <taxon>Cytophagia</taxon>
        <taxon>Cytophagales</taxon>
        <taxon>Spirosomataceae</taxon>
        <taxon>Dyadobacter</taxon>
    </lineage>
</organism>
<feature type="transmembrane region" description="Helical" evidence="1">
    <location>
        <begin position="64"/>
        <end position="83"/>
    </location>
</feature>
<dbReference type="Pfam" id="PF09335">
    <property type="entry name" value="VTT_dom"/>
    <property type="match status" value="1"/>
</dbReference>
<dbReference type="InterPro" id="IPR032816">
    <property type="entry name" value="VTT_dom"/>
</dbReference>
<feature type="transmembrane region" description="Helical" evidence="1">
    <location>
        <begin position="137"/>
        <end position="157"/>
    </location>
</feature>
<keyword evidence="1" id="KW-0472">Membrane</keyword>
<evidence type="ECO:0000259" key="2">
    <source>
        <dbReference type="Pfam" id="PF09335"/>
    </source>
</evidence>
<feature type="domain" description="VTT" evidence="2">
    <location>
        <begin position="32"/>
        <end position="158"/>
    </location>
</feature>
<dbReference type="GO" id="GO:0016757">
    <property type="term" value="F:glycosyltransferase activity"/>
    <property type="evidence" value="ECO:0007669"/>
    <property type="project" value="TreeGrafter"/>
</dbReference>
<dbReference type="InterPro" id="IPR050194">
    <property type="entry name" value="Glycosyltransferase_grp1"/>
</dbReference>
<feature type="transmembrane region" description="Helical" evidence="1">
    <location>
        <begin position="177"/>
        <end position="198"/>
    </location>
</feature>
<feature type="domain" description="Glycosyltransferase subfamily 4-like N-terminal" evidence="3">
    <location>
        <begin position="262"/>
        <end position="349"/>
    </location>
</feature>
<dbReference type="EMBL" id="CAJRAF010000002">
    <property type="protein sequence ID" value="CAG4997262.1"/>
    <property type="molecule type" value="Genomic_DNA"/>
</dbReference>
<dbReference type="PANTHER" id="PTHR45947:SF3">
    <property type="entry name" value="SULFOQUINOVOSYL TRANSFERASE SQD2"/>
    <property type="match status" value="1"/>
</dbReference>
<protein>
    <recommendedName>
        <fullName evidence="6">Glycosyltransferase</fullName>
    </recommendedName>
</protein>
<feature type="transmembrane region" description="Helical" evidence="1">
    <location>
        <begin position="6"/>
        <end position="24"/>
    </location>
</feature>
<dbReference type="InterPro" id="IPR028098">
    <property type="entry name" value="Glyco_trans_4-like_N"/>
</dbReference>
<name>A0A916JCN4_9BACT</name>
<evidence type="ECO:0000313" key="4">
    <source>
        <dbReference type="EMBL" id="CAG4997262.1"/>
    </source>
</evidence>
<sequence>MEPQLGQFIIAYGYLGIFILVYLQETGVPTFVPNELLMLFSGYLAYAGMLDLQLLIGVTVFADFLGTLSLYCIFYFFGSYLLAKKPGWLPVSTSVLDRLRIKVVEGGTVKLFILRITPFVRGYTSCMAGLIRLNPRSYIPIALLSSLAVCAPYIIFGKMMGAQTSLMLDKFSAILEGFLAVVLVLTVLYIGFQIIRFFKNKARESERAAYQLDKTLRIHMVSETEYFTRGQGVHTAFVELTRLMKEDTTMAICVNERGSGHVFHSHTYGPYYFWKGRNYKGRRILTAHVIPDSSRGAIPFWKLLLPLTRRYLKMAYAYADVVIAISPTVEKEIRALGVTSKIVRIPNPVIREIWSGSDEKRNRGRLQLGVADGQHLIIGVGQLQQRKGVEDFIDMAISMPDSRFVWVGGRPMGLFTEGIARINQRIENAPSNVFFTGLLELDDMPSMYAAADIFLFPSYQENCPLAPLEAAAAGLPVVFRDIAEYTSLFQAPYLKASSTPEFVDITKKLIGSSDFYQEAVEMSAKLIAGFDKETIKAEINGGISTENGPTRFPSF</sequence>
<proteinExistence type="predicted"/>
<accession>A0A916JCN4</accession>
<dbReference type="CDD" id="cd03801">
    <property type="entry name" value="GT4_PimA-like"/>
    <property type="match status" value="1"/>
</dbReference>
<dbReference type="Pfam" id="PF13439">
    <property type="entry name" value="Glyco_transf_4"/>
    <property type="match status" value="1"/>
</dbReference>
<dbReference type="Pfam" id="PF13692">
    <property type="entry name" value="Glyco_trans_1_4"/>
    <property type="match status" value="1"/>
</dbReference>
<dbReference type="SUPFAM" id="SSF53756">
    <property type="entry name" value="UDP-Glycosyltransferase/glycogen phosphorylase"/>
    <property type="match status" value="1"/>
</dbReference>
<evidence type="ECO:0000256" key="1">
    <source>
        <dbReference type="SAM" id="Phobius"/>
    </source>
</evidence>
<keyword evidence="1" id="KW-1133">Transmembrane helix</keyword>